<dbReference type="AlphaFoldDB" id="A0A1R3VAH3"/>
<reference evidence="2" key="1">
    <citation type="submission" date="2017-01" db="EMBL/GenBank/DDBJ databases">
        <authorList>
            <person name="Brunel B."/>
        </authorList>
    </citation>
    <scope>NUCLEOTIDE SEQUENCE [LARGE SCALE GENOMIC DNA]</scope>
</reference>
<accession>A0A1R3VAH3</accession>
<proteinExistence type="predicted"/>
<dbReference type="STRING" id="1631249.BQ8794_30327"/>
<sequence>MLIRHGYEITLTCQQPTALVCLLSVHEDRAADIRVPETLFTTPDVPLGTSKARHIQTLHPAAF</sequence>
<gene>
    <name evidence="1" type="ORF">BQ8794_30327</name>
</gene>
<evidence type="ECO:0000313" key="2">
    <source>
        <dbReference type="Proteomes" id="UP000188388"/>
    </source>
</evidence>
<organism evidence="1 2">
    <name type="scientific">Mesorhizobium prunaredense</name>
    <dbReference type="NCBI Taxonomy" id="1631249"/>
    <lineage>
        <taxon>Bacteria</taxon>
        <taxon>Pseudomonadati</taxon>
        <taxon>Pseudomonadota</taxon>
        <taxon>Alphaproteobacteria</taxon>
        <taxon>Hyphomicrobiales</taxon>
        <taxon>Phyllobacteriaceae</taxon>
        <taxon>Mesorhizobium</taxon>
    </lineage>
</organism>
<protein>
    <submittedName>
        <fullName evidence="1">Uncharacterized protein</fullName>
    </submittedName>
</protein>
<evidence type="ECO:0000313" key="1">
    <source>
        <dbReference type="EMBL" id="SIT56878.1"/>
    </source>
</evidence>
<name>A0A1R3VAH3_9HYPH</name>
<dbReference type="EMBL" id="FTPD01000023">
    <property type="protein sequence ID" value="SIT56878.1"/>
    <property type="molecule type" value="Genomic_DNA"/>
</dbReference>
<keyword evidence="2" id="KW-1185">Reference proteome</keyword>
<dbReference type="Proteomes" id="UP000188388">
    <property type="component" value="Unassembled WGS sequence"/>
</dbReference>